<gene>
    <name evidence="1" type="ORF">MKW98_007141</name>
</gene>
<comment type="caution">
    <text evidence="1">The sequence shown here is derived from an EMBL/GenBank/DDBJ whole genome shotgun (WGS) entry which is preliminary data.</text>
</comment>
<dbReference type="Proteomes" id="UP001202328">
    <property type="component" value="Unassembled WGS sequence"/>
</dbReference>
<reference evidence="1" key="1">
    <citation type="submission" date="2022-04" db="EMBL/GenBank/DDBJ databases">
        <title>A functionally conserved STORR gene fusion in Papaver species that diverged 16.8 million years ago.</title>
        <authorList>
            <person name="Catania T."/>
        </authorList>
    </citation>
    <scope>NUCLEOTIDE SEQUENCE</scope>
    <source>
        <strain evidence="1">S-188037</strain>
    </source>
</reference>
<evidence type="ECO:0000313" key="1">
    <source>
        <dbReference type="EMBL" id="KAI3913125.1"/>
    </source>
</evidence>
<evidence type="ECO:0000313" key="2">
    <source>
        <dbReference type="Proteomes" id="UP001202328"/>
    </source>
</evidence>
<name>A0AAD4SLF1_9MAGN</name>
<dbReference type="EMBL" id="JAJJMB010009541">
    <property type="protein sequence ID" value="KAI3913125.1"/>
    <property type="molecule type" value="Genomic_DNA"/>
</dbReference>
<protein>
    <submittedName>
        <fullName evidence="1">Uncharacterized protein</fullName>
    </submittedName>
</protein>
<keyword evidence="2" id="KW-1185">Reference proteome</keyword>
<proteinExistence type="predicted"/>
<accession>A0AAD4SLF1</accession>
<sequence>MHMSCFEFASVRHDFRVLHSGYCIQVWCFIREAYFWRTLRSLKSSWPKLKKVAGLLRDDVDTRRDKLA</sequence>
<organism evidence="1 2">
    <name type="scientific">Papaver atlanticum</name>
    <dbReference type="NCBI Taxonomy" id="357466"/>
    <lineage>
        <taxon>Eukaryota</taxon>
        <taxon>Viridiplantae</taxon>
        <taxon>Streptophyta</taxon>
        <taxon>Embryophyta</taxon>
        <taxon>Tracheophyta</taxon>
        <taxon>Spermatophyta</taxon>
        <taxon>Magnoliopsida</taxon>
        <taxon>Ranunculales</taxon>
        <taxon>Papaveraceae</taxon>
        <taxon>Papaveroideae</taxon>
        <taxon>Papaver</taxon>
    </lineage>
</organism>
<dbReference type="AlphaFoldDB" id="A0AAD4SLF1"/>